<dbReference type="RefSeq" id="WP_254743204.1">
    <property type="nucleotide sequence ID" value="NZ_JANCLU010000012.1"/>
</dbReference>
<organism evidence="1 2">
    <name type="scientific">Alsobacter ponti</name>
    <dbReference type="NCBI Taxonomy" id="2962936"/>
    <lineage>
        <taxon>Bacteria</taxon>
        <taxon>Pseudomonadati</taxon>
        <taxon>Pseudomonadota</taxon>
        <taxon>Alphaproteobacteria</taxon>
        <taxon>Hyphomicrobiales</taxon>
        <taxon>Alsobacteraceae</taxon>
        <taxon>Alsobacter</taxon>
    </lineage>
</organism>
<keyword evidence="2" id="KW-1185">Reference proteome</keyword>
<name>A0ABT1LEK9_9HYPH</name>
<dbReference type="InterPro" id="IPR012670">
    <property type="entry name" value="T3SS_YscI/HrpB"/>
</dbReference>
<reference evidence="1 2" key="1">
    <citation type="submission" date="2022-07" db="EMBL/GenBank/DDBJ databases">
        <authorList>
            <person name="Li W.-J."/>
            <person name="Deng Q.-Q."/>
        </authorList>
    </citation>
    <scope>NUCLEOTIDE SEQUENCE [LARGE SCALE GENOMIC DNA]</scope>
    <source>
        <strain evidence="1 2">SYSU M60028</strain>
    </source>
</reference>
<comment type="caution">
    <text evidence="1">The sequence shown here is derived from an EMBL/GenBank/DDBJ whole genome shotgun (WGS) entry which is preliminary data.</text>
</comment>
<dbReference type="Pfam" id="PF17001">
    <property type="entry name" value="T3SS_basalb_I"/>
    <property type="match status" value="1"/>
</dbReference>
<dbReference type="EMBL" id="JANCLU010000012">
    <property type="protein sequence ID" value="MCP8939538.1"/>
    <property type="molecule type" value="Genomic_DNA"/>
</dbReference>
<protein>
    <submittedName>
        <fullName evidence="1">Type III secretion system inner rod subunit SctI</fullName>
    </submittedName>
</protein>
<sequence length="147" mass="15258">MSNLLPDAVAFLPAARPAVAASTAISPVAAEQRADTFRAALAEQGRALAQLDRSAANPVAPASAAVAPVDQGAQTPGDMILSGLELMRTSFNRQMSRVGATLSSGPMDTGTMLAAQVEMMNFSMMVDITSKLIGKSTQSFDQLMKGQ</sequence>
<dbReference type="Proteomes" id="UP001205890">
    <property type="component" value="Unassembled WGS sequence"/>
</dbReference>
<proteinExistence type="predicted"/>
<accession>A0ABT1LEK9</accession>
<gene>
    <name evidence="1" type="primary">sctI</name>
    <name evidence="1" type="ORF">NK718_13510</name>
</gene>
<dbReference type="NCBIfam" id="TIGR02497">
    <property type="entry name" value="yscI_hrpB_dom"/>
    <property type="match status" value="1"/>
</dbReference>
<evidence type="ECO:0000313" key="1">
    <source>
        <dbReference type="EMBL" id="MCP8939538.1"/>
    </source>
</evidence>
<evidence type="ECO:0000313" key="2">
    <source>
        <dbReference type="Proteomes" id="UP001205890"/>
    </source>
</evidence>